<accession>A0AAU1UPG6</accession>
<dbReference type="EMBL" id="CP108195">
    <property type="protein sequence ID" value="WTS19131.1"/>
    <property type="molecule type" value="Genomic_DNA"/>
</dbReference>
<dbReference type="AlphaFoldDB" id="A0AAU1UPG6"/>
<feature type="region of interest" description="Disordered" evidence="1">
    <location>
        <begin position="1"/>
        <end position="20"/>
    </location>
</feature>
<sequence length="68" mass="7621">MSGQTMEQGGEERTVLGSEVRSGCTELPFKDCELVPQSEDLHVLVPIAQRQQPQRGERVRDRQIGQAQ</sequence>
<evidence type="ECO:0000256" key="1">
    <source>
        <dbReference type="SAM" id="MobiDB-lite"/>
    </source>
</evidence>
<organism evidence="2">
    <name type="scientific">Streptomyces sp. NBC_00119</name>
    <dbReference type="NCBI Taxonomy" id="2975659"/>
    <lineage>
        <taxon>Bacteria</taxon>
        <taxon>Bacillati</taxon>
        <taxon>Actinomycetota</taxon>
        <taxon>Actinomycetes</taxon>
        <taxon>Kitasatosporales</taxon>
        <taxon>Streptomycetaceae</taxon>
        <taxon>Streptomyces</taxon>
    </lineage>
</organism>
<name>A0AAU1UPG6_9ACTN</name>
<reference evidence="2" key="1">
    <citation type="submission" date="2022-10" db="EMBL/GenBank/DDBJ databases">
        <title>The complete genomes of actinobacterial strains from the NBC collection.</title>
        <authorList>
            <person name="Joergensen T.S."/>
            <person name="Alvarez Arevalo M."/>
            <person name="Sterndorff E.B."/>
            <person name="Faurdal D."/>
            <person name="Vuksanovic O."/>
            <person name="Mourched A.-S."/>
            <person name="Charusanti P."/>
            <person name="Shaw S."/>
            <person name="Blin K."/>
            <person name="Weber T."/>
        </authorList>
    </citation>
    <scope>NUCLEOTIDE SEQUENCE</scope>
    <source>
        <strain evidence="2">NBC_00119</strain>
    </source>
</reference>
<evidence type="ECO:0000313" key="2">
    <source>
        <dbReference type="EMBL" id="WTS19131.1"/>
    </source>
</evidence>
<gene>
    <name evidence="2" type="ORF">OHU69_10995</name>
</gene>
<feature type="compositionally biased region" description="Basic and acidic residues" evidence="1">
    <location>
        <begin position="55"/>
        <end position="68"/>
    </location>
</feature>
<feature type="region of interest" description="Disordered" evidence="1">
    <location>
        <begin position="48"/>
        <end position="68"/>
    </location>
</feature>
<protein>
    <submittedName>
        <fullName evidence="2">Uncharacterized protein</fullName>
    </submittedName>
</protein>
<proteinExistence type="predicted"/>